<evidence type="ECO:0000259" key="3">
    <source>
        <dbReference type="SMART" id="SM00382"/>
    </source>
</evidence>
<evidence type="ECO:0000256" key="1">
    <source>
        <dbReference type="ARBA" id="ARBA00022741"/>
    </source>
</evidence>
<dbReference type="PANTHER" id="PTHR16305">
    <property type="entry name" value="TESTICULAR SOLUBLE ADENYLYL CYCLASE"/>
    <property type="match status" value="1"/>
</dbReference>
<evidence type="ECO:0000313" key="5">
    <source>
        <dbReference type="Proteomes" id="UP000469670"/>
    </source>
</evidence>
<dbReference type="RefSeq" id="WP_164208105.1">
    <property type="nucleotide sequence ID" value="NZ_JAAGMP010001647.1"/>
</dbReference>
<dbReference type="InterPro" id="IPR003593">
    <property type="entry name" value="AAA+_ATPase"/>
</dbReference>
<comment type="caution">
    <text evidence="4">The sequence shown here is derived from an EMBL/GenBank/DDBJ whole genome shotgun (WGS) entry which is preliminary data.</text>
</comment>
<evidence type="ECO:0000313" key="4">
    <source>
        <dbReference type="EMBL" id="NEC23800.1"/>
    </source>
</evidence>
<gene>
    <name evidence="4" type="ORF">G3I50_36960</name>
</gene>
<dbReference type="EMBL" id="JAAGMP010001647">
    <property type="protein sequence ID" value="NEC23800.1"/>
    <property type="molecule type" value="Genomic_DNA"/>
</dbReference>
<dbReference type="GO" id="GO:0004016">
    <property type="term" value="F:adenylate cyclase activity"/>
    <property type="evidence" value="ECO:0007669"/>
    <property type="project" value="TreeGrafter"/>
</dbReference>
<dbReference type="InterPro" id="IPR027417">
    <property type="entry name" value="P-loop_NTPase"/>
</dbReference>
<dbReference type="GO" id="GO:0005737">
    <property type="term" value="C:cytoplasm"/>
    <property type="evidence" value="ECO:0007669"/>
    <property type="project" value="TreeGrafter"/>
</dbReference>
<dbReference type="AlphaFoldDB" id="A0A7K3S8H6"/>
<reference evidence="4 5" key="1">
    <citation type="submission" date="2020-01" db="EMBL/GenBank/DDBJ databases">
        <title>Insect and environment-associated Actinomycetes.</title>
        <authorList>
            <person name="Currrie C."/>
            <person name="Chevrette M."/>
            <person name="Carlson C."/>
            <person name="Stubbendieck R."/>
            <person name="Wendt-Pienkowski E."/>
        </authorList>
    </citation>
    <scope>NUCLEOTIDE SEQUENCE [LARGE SCALE GENOMIC DNA]</scope>
    <source>
        <strain evidence="4 5">SID7590</strain>
    </source>
</reference>
<dbReference type="InterPro" id="IPR041664">
    <property type="entry name" value="AAA_16"/>
</dbReference>
<dbReference type="SUPFAM" id="SSF52540">
    <property type="entry name" value="P-loop containing nucleoside triphosphate hydrolases"/>
    <property type="match status" value="1"/>
</dbReference>
<organism evidence="4 5">
    <name type="scientific">Streptomyces parvus</name>
    <dbReference type="NCBI Taxonomy" id="66428"/>
    <lineage>
        <taxon>Bacteria</taxon>
        <taxon>Bacillati</taxon>
        <taxon>Actinomycetota</taxon>
        <taxon>Actinomycetes</taxon>
        <taxon>Kitasatosporales</taxon>
        <taxon>Streptomycetaceae</taxon>
        <taxon>Streptomyces</taxon>
    </lineage>
</organism>
<protein>
    <submittedName>
        <fullName evidence="4">AAA family ATPase</fullName>
    </submittedName>
</protein>
<dbReference type="PANTHER" id="PTHR16305:SF35">
    <property type="entry name" value="TRANSCRIPTIONAL ACTIVATOR DOMAIN"/>
    <property type="match status" value="1"/>
</dbReference>
<evidence type="ECO:0000256" key="2">
    <source>
        <dbReference type="ARBA" id="ARBA00022840"/>
    </source>
</evidence>
<keyword evidence="1" id="KW-0547">Nucleotide-binding</keyword>
<dbReference type="SMART" id="SM00382">
    <property type="entry name" value="AAA"/>
    <property type="match status" value="1"/>
</dbReference>
<proteinExistence type="predicted"/>
<feature type="domain" description="AAA+ ATPase" evidence="3">
    <location>
        <begin position="26"/>
        <end position="360"/>
    </location>
</feature>
<feature type="non-terminal residue" evidence="4">
    <location>
        <position position="401"/>
    </location>
</feature>
<dbReference type="GO" id="GO:0005524">
    <property type="term" value="F:ATP binding"/>
    <property type="evidence" value="ECO:0007669"/>
    <property type="project" value="UniProtKB-KW"/>
</dbReference>
<dbReference type="Pfam" id="PF13191">
    <property type="entry name" value="AAA_16"/>
    <property type="match status" value="1"/>
</dbReference>
<dbReference type="Proteomes" id="UP000469670">
    <property type="component" value="Unassembled WGS sequence"/>
</dbReference>
<keyword evidence="2" id="KW-0067">ATP-binding</keyword>
<sequence>MTPALFGRDHPAGVLRSEIARATDSHGGLVLVTGEAGIGKSTLVTDAAHEARRRGALVVGGSCWDSDNTPGYWPWVQILRGLRRSATAAEWAAAQEASEGRLAVLLGDPGGGATGAAHEGEPGAEAGAVGVHGGGLDTETGAPGGGSAEGAEAFGLFDAVTTSLVTVSQSRPLVVVLDDLHSSDPASLRLLEFAAQHAWFERLLLIGTYRDVEVEAPGHPLQQLILPLVSRAAATLTLTGLARDEVGALMTVTTGREPAPQLVDEVHRRTGGNPFFVEQTARLWHSGAPVSTIPPGVREAVRQRLALLPEPVVSLLTSAALLGREFRRQVLAVVHGAPVPHVDRLLESAVVARVVVPRPSGQYAFAHDLLRETLYASLDDAEARERHAAAVRALDAHGGLG</sequence>
<name>A0A7K3S8H6_9ACTN</name>
<accession>A0A7K3S8H6</accession>